<gene>
    <name evidence="1" type="ORF">UX57_C0005G0001</name>
</gene>
<sequence length="92" mass="10351">QEDEDSPYHGETGMTPEDWIIAFMIHLTETGKPLDNFGNGTESMSYFTEAFFRSSADVLGAFWSRVSHWVILRASDPSGREVYEGTRSSVIV</sequence>
<evidence type="ECO:0000313" key="1">
    <source>
        <dbReference type="EMBL" id="KKU41171.1"/>
    </source>
</evidence>
<proteinExistence type="predicted"/>
<dbReference type="Proteomes" id="UP000034795">
    <property type="component" value="Unassembled WGS sequence"/>
</dbReference>
<name>A0A0G1Q809_9BACT</name>
<dbReference type="EMBL" id="LCMS01000005">
    <property type="protein sequence ID" value="KKU41171.1"/>
    <property type="molecule type" value="Genomic_DNA"/>
</dbReference>
<organism evidence="1 2">
    <name type="scientific">Candidatus Uhrbacteria bacterium GW2011_GWE2_46_68</name>
    <dbReference type="NCBI Taxonomy" id="1618994"/>
    <lineage>
        <taxon>Bacteria</taxon>
        <taxon>Candidatus Uhriibacteriota</taxon>
    </lineage>
</organism>
<accession>A0A0G1Q809</accession>
<dbReference type="STRING" id="1618994.UX57_C0005G0001"/>
<protein>
    <submittedName>
        <fullName evidence="1">Uncharacterized protein</fullName>
    </submittedName>
</protein>
<comment type="caution">
    <text evidence="1">The sequence shown here is derived from an EMBL/GenBank/DDBJ whole genome shotgun (WGS) entry which is preliminary data.</text>
</comment>
<reference evidence="1 2" key="1">
    <citation type="journal article" date="2015" name="Nature">
        <title>rRNA introns, odd ribosomes, and small enigmatic genomes across a large radiation of phyla.</title>
        <authorList>
            <person name="Brown C.T."/>
            <person name="Hug L.A."/>
            <person name="Thomas B.C."/>
            <person name="Sharon I."/>
            <person name="Castelle C.J."/>
            <person name="Singh A."/>
            <person name="Wilkins M.J."/>
            <person name="Williams K.H."/>
            <person name="Banfield J.F."/>
        </authorList>
    </citation>
    <scope>NUCLEOTIDE SEQUENCE [LARGE SCALE GENOMIC DNA]</scope>
</reference>
<dbReference type="AlphaFoldDB" id="A0A0G1Q809"/>
<evidence type="ECO:0000313" key="2">
    <source>
        <dbReference type="Proteomes" id="UP000034795"/>
    </source>
</evidence>
<feature type="non-terminal residue" evidence="1">
    <location>
        <position position="1"/>
    </location>
</feature>